<reference evidence="11" key="1">
    <citation type="journal article" date="2017" name="Sci. Rep.">
        <title>Keeping it complicated: Mitochondrial genome plasticity across diplonemids.</title>
        <authorList>
            <person name="Valach M."/>
            <person name="Moreira S."/>
            <person name="Hoffmann S."/>
            <person name="Stadler P.F."/>
            <person name="Burger G."/>
        </authorList>
    </citation>
    <scope>NUCLEOTIDE SEQUENCE</scope>
</reference>
<dbReference type="Gene3D" id="1.20.120.80">
    <property type="entry name" value="Cytochrome c oxidase, subunit III, four-helix bundle"/>
    <property type="match status" value="1"/>
</dbReference>
<keyword evidence="5" id="KW-1278">Translocase</keyword>
<sequence>MQLRALTVHSYYVNVLVVSTVYVGCMLGVALHVVVCSTTATWDAGSAVVLVVAVGALSWAKENHYDEHSGVLTTNSAVSVLAAVVLVVLSEAALFVSILWALILVLVAHSIYIAGSLHSIGSTVSSTGSEWHTLVYQNTLTLLNTDLLLFSGCVSIAAVHSHAMLLPVTASVQLLCIVLLALMFLSVQCCEYIHLYWCIYSSGAAGVFYVVTGIHGGHVLVGAVLILGYALQLHTWPAWGAYSISTVAGLLSVILYWHFVDAVWISVVYLVYWGQLSM</sequence>
<dbReference type="InterPro" id="IPR013833">
    <property type="entry name" value="Cyt_c_oxidase_su3_a-hlx"/>
</dbReference>
<evidence type="ECO:0000256" key="1">
    <source>
        <dbReference type="ARBA" id="ARBA00004141"/>
    </source>
</evidence>
<evidence type="ECO:0000256" key="3">
    <source>
        <dbReference type="ARBA" id="ARBA00015944"/>
    </source>
</evidence>
<keyword evidence="6 9" id="KW-1133">Transmembrane helix</keyword>
<comment type="similarity">
    <text evidence="2 8">Belongs to the cytochrome c oxidase subunit 3 family.</text>
</comment>
<evidence type="ECO:0000256" key="5">
    <source>
        <dbReference type="ARBA" id="ARBA00022967"/>
    </source>
</evidence>
<evidence type="ECO:0000256" key="6">
    <source>
        <dbReference type="ARBA" id="ARBA00022989"/>
    </source>
</evidence>
<comment type="subcellular location">
    <subcellularLocation>
        <location evidence="1">Membrane</location>
        <topology evidence="1">Multi-pass membrane protein</topology>
    </subcellularLocation>
</comment>
<feature type="transmembrane region" description="Helical" evidence="9">
    <location>
        <begin position="135"/>
        <end position="158"/>
    </location>
</feature>
<dbReference type="InterPro" id="IPR000298">
    <property type="entry name" value="Cyt_c_oxidase-like_su3"/>
</dbReference>
<evidence type="ECO:0000313" key="11">
    <source>
        <dbReference type="EMBL" id="ATQ37457.1"/>
    </source>
</evidence>
<feature type="transmembrane region" description="Helical" evidence="9">
    <location>
        <begin position="95"/>
        <end position="114"/>
    </location>
</feature>
<feature type="domain" description="Heme-copper oxidase subunit III family profile" evidence="10">
    <location>
        <begin position="60"/>
        <end position="276"/>
    </location>
</feature>
<organism evidence="11">
    <name type="scientific">Diplonema ambulator</name>
    <dbReference type="NCBI Taxonomy" id="182243"/>
    <lineage>
        <taxon>Eukaryota</taxon>
        <taxon>Discoba</taxon>
        <taxon>Euglenozoa</taxon>
        <taxon>Diplonemea</taxon>
        <taxon>Diplonemidae</taxon>
        <taxon>Diplonema</taxon>
    </lineage>
</organism>
<feature type="transmembrane region" description="Helical" evidence="9">
    <location>
        <begin position="71"/>
        <end position="89"/>
    </location>
</feature>
<dbReference type="AlphaFoldDB" id="A0A2D2AJW4"/>
<dbReference type="GO" id="GO:0005739">
    <property type="term" value="C:mitochondrion"/>
    <property type="evidence" value="ECO:0007669"/>
    <property type="project" value="TreeGrafter"/>
</dbReference>
<accession>A0A2D2AJW4</accession>
<dbReference type="GO" id="GO:0016491">
    <property type="term" value="F:oxidoreductase activity"/>
    <property type="evidence" value="ECO:0007669"/>
    <property type="project" value="UniProtKB-KW"/>
</dbReference>
<evidence type="ECO:0000256" key="9">
    <source>
        <dbReference type="SAM" id="Phobius"/>
    </source>
</evidence>
<dbReference type="SUPFAM" id="SSF81452">
    <property type="entry name" value="Cytochrome c oxidase subunit III-like"/>
    <property type="match status" value="1"/>
</dbReference>
<dbReference type="EMBL" id="MF436935">
    <property type="protein sequence ID" value="ATQ37457.1"/>
    <property type="molecule type" value="mRNA"/>
</dbReference>
<feature type="transmembrane region" description="Helical" evidence="9">
    <location>
        <begin position="40"/>
        <end position="59"/>
    </location>
</feature>
<feature type="transmembrane region" description="Helical" evidence="9">
    <location>
        <begin position="12"/>
        <end position="34"/>
    </location>
</feature>
<evidence type="ECO:0000256" key="2">
    <source>
        <dbReference type="ARBA" id="ARBA00010581"/>
    </source>
</evidence>
<evidence type="ECO:0000256" key="7">
    <source>
        <dbReference type="ARBA" id="ARBA00023136"/>
    </source>
</evidence>
<keyword evidence="7 9" id="KW-0472">Membrane</keyword>
<geneLocation type="mitochondrion" evidence="11"/>
<feature type="transmembrane region" description="Helical" evidence="9">
    <location>
        <begin position="164"/>
        <end position="185"/>
    </location>
</feature>
<dbReference type="GO" id="GO:0006123">
    <property type="term" value="P:mitochondrial electron transport, cytochrome c to oxygen"/>
    <property type="evidence" value="ECO:0007669"/>
    <property type="project" value="TreeGrafter"/>
</dbReference>
<protein>
    <recommendedName>
        <fullName evidence="3 8">Cytochrome c oxidase subunit 3</fullName>
    </recommendedName>
</protein>
<dbReference type="InterPro" id="IPR035973">
    <property type="entry name" value="Cyt_c_oxidase_su3-like_sf"/>
</dbReference>
<keyword evidence="8 11" id="KW-0496">Mitochondrion</keyword>
<comment type="function">
    <text evidence="8">Component of the cytochrome c oxidase, the last enzyme in the mitochondrial electron transport chain which drives oxidative phosphorylation. The respiratory chain contains 3 multisubunit complexes succinate dehydrogenase (complex II, CII), ubiquinol-cytochrome c oxidoreductase (cytochrome b-c1 complex, complex III, CIII) and cytochrome c oxidase (complex IV, CIV), that cooperate to transfer electrons derived from NADH and succinate to molecular oxygen, creating an electrochemical gradient over the inner membrane that drives transmembrane transport and the ATP synthase. Cytochrome c oxidase is the component of the respiratory chain that catalyzes the reduction of oxygen to water. Electrons originating from reduced cytochrome c in the intermembrane space (IMS) are transferred via the dinuclear copper A center (CU(A)) of subunit 2 and heme A of subunit 1 to the active site in subunit 1, a binuclear center (BNC) formed by heme A3 and copper B (CU(B)). The BNC reduces molecular oxygen to 2 water molecules using 4 electrons from cytochrome c in the IMS and 4 protons from the mitochondrial matrix.</text>
</comment>
<name>A0A2D2AJW4_9EUGL</name>
<dbReference type="PROSITE" id="PS50253">
    <property type="entry name" value="COX3"/>
    <property type="match status" value="1"/>
</dbReference>
<dbReference type="PANTHER" id="PTHR11403">
    <property type="entry name" value="CYTOCHROME C OXIDASE SUBUNIT III"/>
    <property type="match status" value="1"/>
</dbReference>
<dbReference type="Pfam" id="PF00510">
    <property type="entry name" value="COX3"/>
    <property type="match status" value="1"/>
</dbReference>
<feature type="transmembrane region" description="Helical" evidence="9">
    <location>
        <begin position="197"/>
        <end position="230"/>
    </location>
</feature>
<keyword evidence="11" id="KW-0560">Oxidoreductase</keyword>
<dbReference type="PANTHER" id="PTHR11403:SF7">
    <property type="entry name" value="CYTOCHROME C OXIDASE SUBUNIT 3"/>
    <property type="match status" value="1"/>
</dbReference>
<evidence type="ECO:0000259" key="10">
    <source>
        <dbReference type="PROSITE" id="PS50253"/>
    </source>
</evidence>
<gene>
    <name evidence="11" type="primary">cox3</name>
</gene>
<dbReference type="InterPro" id="IPR024791">
    <property type="entry name" value="Cyt_c/ubiquinol_Oxase_su3"/>
</dbReference>
<evidence type="ECO:0000256" key="4">
    <source>
        <dbReference type="ARBA" id="ARBA00022692"/>
    </source>
</evidence>
<evidence type="ECO:0000256" key="8">
    <source>
        <dbReference type="RuleBase" id="RU003375"/>
    </source>
</evidence>
<dbReference type="GO" id="GO:0004129">
    <property type="term" value="F:cytochrome-c oxidase activity"/>
    <property type="evidence" value="ECO:0007669"/>
    <property type="project" value="InterPro"/>
</dbReference>
<dbReference type="GO" id="GO:0016020">
    <property type="term" value="C:membrane"/>
    <property type="evidence" value="ECO:0007669"/>
    <property type="project" value="UniProtKB-SubCell"/>
</dbReference>
<keyword evidence="4 8" id="KW-0812">Transmembrane</keyword>
<proteinExistence type="evidence at transcript level"/>